<comment type="caution">
    <text evidence="7">The sequence shown here is derived from an EMBL/GenBank/DDBJ whole genome shotgun (WGS) entry which is preliminary data.</text>
</comment>
<evidence type="ECO:0000313" key="7">
    <source>
        <dbReference type="EMBL" id="CAE8581804.1"/>
    </source>
</evidence>
<feature type="domain" description="Cathepsin propeptide inhibitor" evidence="6">
    <location>
        <begin position="30"/>
        <end position="89"/>
    </location>
</feature>
<dbReference type="Gene3D" id="3.90.70.10">
    <property type="entry name" value="Cysteine proteinases"/>
    <property type="match status" value="1"/>
</dbReference>
<dbReference type="InterPro" id="IPR013201">
    <property type="entry name" value="Prot_inhib_I29"/>
</dbReference>
<dbReference type="InterPro" id="IPR039417">
    <property type="entry name" value="Peptidase_C1A_papain-like"/>
</dbReference>
<accession>A0A813D7P1</accession>
<dbReference type="Proteomes" id="UP000654075">
    <property type="component" value="Unassembled WGS sequence"/>
</dbReference>
<dbReference type="PROSITE" id="PS00640">
    <property type="entry name" value="THIOL_PROTEASE_ASN"/>
    <property type="match status" value="1"/>
</dbReference>
<dbReference type="SUPFAM" id="SSF54001">
    <property type="entry name" value="Cysteine proteinases"/>
    <property type="match status" value="1"/>
</dbReference>
<evidence type="ECO:0000256" key="1">
    <source>
        <dbReference type="ARBA" id="ARBA00008455"/>
    </source>
</evidence>
<dbReference type="SMART" id="SM00848">
    <property type="entry name" value="Inhibitor_I29"/>
    <property type="match status" value="1"/>
</dbReference>
<evidence type="ECO:0000259" key="6">
    <source>
        <dbReference type="SMART" id="SM00848"/>
    </source>
</evidence>
<organism evidence="7 8">
    <name type="scientific">Polarella glacialis</name>
    <name type="common">Dinoflagellate</name>
    <dbReference type="NCBI Taxonomy" id="89957"/>
    <lineage>
        <taxon>Eukaryota</taxon>
        <taxon>Sar</taxon>
        <taxon>Alveolata</taxon>
        <taxon>Dinophyceae</taxon>
        <taxon>Suessiales</taxon>
        <taxon>Suessiaceae</taxon>
        <taxon>Polarella</taxon>
    </lineage>
</organism>
<comment type="similarity">
    <text evidence="1">Belongs to the peptidase C1 family.</text>
</comment>
<dbReference type="Gene3D" id="2.40.50.170">
    <property type="entry name" value="Cysteine proteinases. Chain C"/>
    <property type="match status" value="1"/>
</dbReference>
<dbReference type="OrthoDB" id="190265at2759"/>
<dbReference type="PANTHER" id="PTHR12411">
    <property type="entry name" value="CYSTEINE PROTEASE FAMILY C1-RELATED"/>
    <property type="match status" value="1"/>
</dbReference>
<dbReference type="Pfam" id="PF08246">
    <property type="entry name" value="Inhibitor_I29"/>
    <property type="match status" value="1"/>
</dbReference>
<keyword evidence="3" id="KW-1015">Disulfide bond</keyword>
<name>A0A813D7P1_POLGL</name>
<keyword evidence="4" id="KW-0732">Signal</keyword>
<evidence type="ECO:0000313" key="8">
    <source>
        <dbReference type="Proteomes" id="UP000654075"/>
    </source>
</evidence>
<dbReference type="InterPro" id="IPR000169">
    <property type="entry name" value="Pept_cys_AS"/>
</dbReference>
<dbReference type="InterPro" id="IPR038765">
    <property type="entry name" value="Papain-like_cys_pep_sf"/>
</dbReference>
<dbReference type="CDD" id="cd02248">
    <property type="entry name" value="Peptidase_C1A"/>
    <property type="match status" value="1"/>
</dbReference>
<protein>
    <submittedName>
        <fullName evidence="7">Uncharacterized protein</fullName>
    </submittedName>
</protein>
<feature type="signal peptide" evidence="4">
    <location>
        <begin position="1"/>
        <end position="24"/>
    </location>
</feature>
<proteinExistence type="inferred from homology"/>
<evidence type="ECO:0000256" key="2">
    <source>
        <dbReference type="ARBA" id="ARBA00023145"/>
    </source>
</evidence>
<evidence type="ECO:0000256" key="4">
    <source>
        <dbReference type="SAM" id="SignalP"/>
    </source>
</evidence>
<dbReference type="SMART" id="SM00645">
    <property type="entry name" value="Pept_C1"/>
    <property type="match status" value="1"/>
</dbReference>
<dbReference type="Pfam" id="PF00112">
    <property type="entry name" value="Peptidase_C1"/>
    <property type="match status" value="1"/>
</dbReference>
<gene>
    <name evidence="7" type="ORF">PGLA1383_LOCUS815</name>
</gene>
<dbReference type="PROSITE" id="PS00139">
    <property type="entry name" value="THIOL_PROTEASE_CYS"/>
    <property type="match status" value="1"/>
</dbReference>
<dbReference type="EMBL" id="CAJNNV010000207">
    <property type="protein sequence ID" value="CAE8581804.1"/>
    <property type="molecule type" value="Genomic_DNA"/>
</dbReference>
<reference evidence="7" key="1">
    <citation type="submission" date="2021-02" db="EMBL/GenBank/DDBJ databases">
        <authorList>
            <person name="Dougan E. K."/>
            <person name="Rhodes N."/>
            <person name="Thang M."/>
            <person name="Chan C."/>
        </authorList>
    </citation>
    <scope>NUCLEOTIDE SEQUENCE</scope>
</reference>
<evidence type="ECO:0000259" key="5">
    <source>
        <dbReference type="SMART" id="SM00645"/>
    </source>
</evidence>
<evidence type="ECO:0000256" key="3">
    <source>
        <dbReference type="ARBA" id="ARBA00023157"/>
    </source>
</evidence>
<keyword evidence="8" id="KW-1185">Reference proteome</keyword>
<dbReference type="Gene3D" id="1.10.287.2250">
    <property type="match status" value="1"/>
</dbReference>
<sequence>MGRAWQRALGLVVVLAANASNAPSYENYTFEKYLAEFEKSYGQEEHANRKLIFEESLQKVRAHNLEYESGAQTWLAVANHLADWSPEEFAQLRATKQNPSNLPLSQLLKTQANPDSMDWRTRGAVSAVKNQGGCGSCWAFSATETVESHYQIASGKLLTLAPQTYVNCVQNPQSCGGTGGCQGATMELAFNFTVQEGIALESDMPYAGRDQSCPSFKAAVKAAGYVKNPVNDAAAFETALATKGPMGVTVAAGSWQLYGGGIFHGCSKGFLGHQAVGYTKDYWIVRNSWGPGWGEKGYIRLSRASDAQTFINKNPADGTACKPLPKSQTIGGECGILFDTSYPHGVSAASEGIIV</sequence>
<dbReference type="GO" id="GO:0006508">
    <property type="term" value="P:proteolysis"/>
    <property type="evidence" value="ECO:0007669"/>
    <property type="project" value="InterPro"/>
</dbReference>
<dbReference type="AlphaFoldDB" id="A0A813D7P1"/>
<dbReference type="InterPro" id="IPR000668">
    <property type="entry name" value="Peptidase_C1A_C"/>
</dbReference>
<keyword evidence="2" id="KW-0865">Zymogen</keyword>
<dbReference type="GO" id="GO:0008234">
    <property type="term" value="F:cysteine-type peptidase activity"/>
    <property type="evidence" value="ECO:0007669"/>
    <property type="project" value="InterPro"/>
</dbReference>
<feature type="chain" id="PRO_5032943833" evidence="4">
    <location>
        <begin position="25"/>
        <end position="355"/>
    </location>
</feature>
<dbReference type="InterPro" id="IPR013128">
    <property type="entry name" value="Peptidase_C1A"/>
</dbReference>
<feature type="domain" description="Peptidase C1A papain C-terminal" evidence="5">
    <location>
        <begin position="113"/>
        <end position="319"/>
    </location>
</feature>
<dbReference type="InterPro" id="IPR025661">
    <property type="entry name" value="Pept_asp_AS"/>
</dbReference>